<comment type="caution">
    <text evidence="2">The sequence shown here is derived from an EMBL/GenBank/DDBJ whole genome shotgun (WGS) entry which is preliminary data.</text>
</comment>
<keyword evidence="3" id="KW-1185">Reference proteome</keyword>
<feature type="compositionally biased region" description="Basic and acidic residues" evidence="1">
    <location>
        <begin position="187"/>
        <end position="205"/>
    </location>
</feature>
<feature type="region of interest" description="Disordered" evidence="1">
    <location>
        <begin position="611"/>
        <end position="638"/>
    </location>
</feature>
<dbReference type="AlphaFoldDB" id="A0A9P4WVP8"/>
<feature type="compositionally biased region" description="Low complexity" evidence="1">
    <location>
        <begin position="465"/>
        <end position="480"/>
    </location>
</feature>
<sequence length="808" mass="90452">MPEILRDYCHQDQSILKVVDLTDEELTTMHNESSAQKSEVRSSQHVGPIDSSQAVSTQLQWQKGYFEGGLMEMTQVYPTQIKPPSPSTTLFATLRVMNIRAHCRYRRKLRPKQPPKGGVHRRRINAPPNYGKEEKLTLNQQAWARAFTVSLSGWRSRQKFYKDHREAESQAELEAKATEAAYDAEHLAQRKTDEQEEAERKARELAEEEEEKAEAWAHKACEMHKAGRGVRKLKHEYYGWDPEDEEYPRDLGTEKMLARAKAKRMAERRAAAVKAGVNPYHVYDTDKDSNNDSESDSSSGLDIVDPDSARSMPGSQSLSGSQSRSPPRPAPIIERPPKVDWREKARVGVVKKKLSVTKAWGAITWNQKSNVQERLIVLEDDGYDISELLNKKAPSEQVTNIILARAAGNQPFGSSAVQPSVQPGPFSSSQGGSGGLPPEWLNPALSEQFLGPADEGFPPGSTFESLSSPASPPRSAVYSPQPCDNELEDDTQPFSFDESYHPQPSRPCKRKRDDGADVAVGDGLALSLPAYKKRKVEFVAEDELAAQALQGIKKAIFRDIYRSSGSGHFKPLPPSQIVFTADDQSVKPKRAKSQASGLDYLYPKSSRRASNRSVDAINSGLSESNSNNLDPETARRISTTTSSSISKCAFDNIMAELRFLTDTAKGEDTIQIFDPDFDEDLTYMSVKLEERIKQNTRLVQRQASRVVITMNTEGQTVFQGNSTVLVELLRALRERVLLHHADWKWDGLRLRQSNDLVWHLSPQTDRTFIDIATRLELRSRTVKVGIIVGGEDGVKTDAAWKEQHGRIR</sequence>
<feature type="region of interest" description="Disordered" evidence="1">
    <location>
        <begin position="281"/>
        <end position="339"/>
    </location>
</feature>
<dbReference type="Proteomes" id="UP000758155">
    <property type="component" value="Unassembled WGS sequence"/>
</dbReference>
<feature type="compositionally biased region" description="Low complexity" evidence="1">
    <location>
        <begin position="618"/>
        <end position="629"/>
    </location>
</feature>
<name>A0A9P4WVP8_9PLEO</name>
<evidence type="ECO:0000313" key="3">
    <source>
        <dbReference type="Proteomes" id="UP000758155"/>
    </source>
</evidence>
<dbReference type="OrthoDB" id="3795771at2759"/>
<dbReference type="EMBL" id="SWKV01000010">
    <property type="protein sequence ID" value="KAF3044139.1"/>
    <property type="molecule type" value="Genomic_DNA"/>
</dbReference>
<protein>
    <submittedName>
        <fullName evidence="2">Uncharacterized protein</fullName>
    </submittedName>
</protein>
<feature type="compositionally biased region" description="Low complexity" evidence="1">
    <location>
        <begin position="310"/>
        <end position="325"/>
    </location>
</feature>
<evidence type="ECO:0000256" key="1">
    <source>
        <dbReference type="SAM" id="MobiDB-lite"/>
    </source>
</evidence>
<feature type="region of interest" description="Disordered" evidence="1">
    <location>
        <begin position="413"/>
        <end position="516"/>
    </location>
</feature>
<feature type="compositionally biased region" description="Low complexity" evidence="1">
    <location>
        <begin position="418"/>
        <end position="430"/>
    </location>
</feature>
<accession>A0A9P4WVP8</accession>
<proteinExistence type="predicted"/>
<organism evidence="2 3">
    <name type="scientific">Didymella heteroderae</name>
    <dbReference type="NCBI Taxonomy" id="1769908"/>
    <lineage>
        <taxon>Eukaryota</taxon>
        <taxon>Fungi</taxon>
        <taxon>Dikarya</taxon>
        <taxon>Ascomycota</taxon>
        <taxon>Pezizomycotina</taxon>
        <taxon>Dothideomycetes</taxon>
        <taxon>Pleosporomycetidae</taxon>
        <taxon>Pleosporales</taxon>
        <taxon>Pleosporineae</taxon>
        <taxon>Didymellaceae</taxon>
        <taxon>Didymella</taxon>
    </lineage>
</organism>
<gene>
    <name evidence="2" type="ORF">E8E12_010313</name>
</gene>
<feature type="region of interest" description="Disordered" evidence="1">
    <location>
        <begin position="29"/>
        <end position="53"/>
    </location>
</feature>
<feature type="compositionally biased region" description="Basic residues" evidence="1">
    <location>
        <begin position="110"/>
        <end position="124"/>
    </location>
</feature>
<reference evidence="2" key="1">
    <citation type="submission" date="2019-04" db="EMBL/GenBank/DDBJ databases">
        <title>Sequencing of skin fungus with MAO and IRED activity.</title>
        <authorList>
            <person name="Marsaioli A.J."/>
            <person name="Bonatto J.M.C."/>
            <person name="Reis Junior O."/>
        </authorList>
    </citation>
    <scope>NUCLEOTIDE SEQUENCE</scope>
    <source>
        <strain evidence="2">28M1</strain>
    </source>
</reference>
<feature type="region of interest" description="Disordered" evidence="1">
    <location>
        <begin position="110"/>
        <end position="130"/>
    </location>
</feature>
<evidence type="ECO:0000313" key="2">
    <source>
        <dbReference type="EMBL" id="KAF3044139.1"/>
    </source>
</evidence>
<feature type="region of interest" description="Disordered" evidence="1">
    <location>
        <begin position="187"/>
        <end position="209"/>
    </location>
</feature>